<dbReference type="RefSeq" id="WP_193440147.1">
    <property type="nucleotide sequence ID" value="NZ_CP063145.1"/>
</dbReference>
<evidence type="ECO:0000313" key="3">
    <source>
        <dbReference type="Proteomes" id="UP000593605"/>
    </source>
</evidence>
<feature type="transmembrane region" description="Helical" evidence="1">
    <location>
        <begin position="174"/>
        <end position="194"/>
    </location>
</feature>
<evidence type="ECO:0000313" key="2">
    <source>
        <dbReference type="EMBL" id="QOR74076.1"/>
    </source>
</evidence>
<feature type="transmembrane region" description="Helical" evidence="1">
    <location>
        <begin position="20"/>
        <end position="45"/>
    </location>
</feature>
<sequence>MNNNLKSALLNSVGGGIDAIGYIALFGFFTAHVTGNLVVAGASWVEGDPGLWIKLLAIPVFIFTVFLCKLIIDRGAKVLQPNVLLSSIFLLEALLLSLFMLAGLYFTPFEGAGAGDLAATAFLGLAALAVRNTSGKTLLKDVAPSTVMTGNATSLGMELAEFFSTGKEKDRKELLKSFINVLTFVLGAFVGTLLYVKLGFWSVAFFVFIDLVLAYFAYQYQICPKPSGEGS</sequence>
<evidence type="ECO:0000256" key="1">
    <source>
        <dbReference type="SAM" id="Phobius"/>
    </source>
</evidence>
<keyword evidence="1" id="KW-1133">Transmembrane helix</keyword>
<feature type="transmembrane region" description="Helical" evidence="1">
    <location>
        <begin position="112"/>
        <end position="130"/>
    </location>
</feature>
<name>A0A7M1T2J0_9FLAO</name>
<dbReference type="PANTHER" id="PTHR37314">
    <property type="entry name" value="SLR0142 PROTEIN"/>
    <property type="match status" value="1"/>
</dbReference>
<dbReference type="InterPro" id="IPR010699">
    <property type="entry name" value="DUF1275"/>
</dbReference>
<feature type="transmembrane region" description="Helical" evidence="1">
    <location>
        <begin position="200"/>
        <end position="218"/>
    </location>
</feature>
<protein>
    <submittedName>
        <fullName evidence="2">DUF1275 domain-containing protein</fullName>
    </submittedName>
</protein>
<dbReference type="AlphaFoldDB" id="A0A7M1T2J0"/>
<dbReference type="PANTHER" id="PTHR37314:SF5">
    <property type="entry name" value="SLR0142 PROTEIN"/>
    <property type="match status" value="1"/>
</dbReference>
<organism evidence="2 3">
    <name type="scientific">Cruoricaptor ignavus</name>
    <dbReference type="NCBI Taxonomy" id="1118202"/>
    <lineage>
        <taxon>Bacteria</taxon>
        <taxon>Pseudomonadati</taxon>
        <taxon>Bacteroidota</taxon>
        <taxon>Flavobacteriia</taxon>
        <taxon>Flavobacteriales</taxon>
        <taxon>Weeksellaceae</taxon>
        <taxon>Cruoricaptor</taxon>
    </lineage>
</organism>
<dbReference type="KEGG" id="civ:IMZ16_01110"/>
<dbReference type="Pfam" id="PF06912">
    <property type="entry name" value="DUF1275"/>
    <property type="match status" value="1"/>
</dbReference>
<proteinExistence type="predicted"/>
<dbReference type="EMBL" id="CP063145">
    <property type="protein sequence ID" value="QOR74076.1"/>
    <property type="molecule type" value="Genomic_DNA"/>
</dbReference>
<feature type="transmembrane region" description="Helical" evidence="1">
    <location>
        <begin position="84"/>
        <end position="106"/>
    </location>
</feature>
<accession>A0A7M1T2J0</accession>
<keyword evidence="1" id="KW-0472">Membrane</keyword>
<feature type="transmembrane region" description="Helical" evidence="1">
    <location>
        <begin position="51"/>
        <end position="72"/>
    </location>
</feature>
<reference evidence="2 3" key="1">
    <citation type="submission" date="2020-10" db="EMBL/GenBank/DDBJ databases">
        <title>Complete genome of Cruoricapor ignavus strain M1214 isolated from the blood culture of a febrile patient.</title>
        <authorList>
            <person name="Guglielmino C.J.D."/>
        </authorList>
    </citation>
    <scope>NUCLEOTIDE SEQUENCE [LARGE SCALE GENOMIC DNA]</scope>
    <source>
        <strain evidence="2 3">M1214</strain>
    </source>
</reference>
<keyword evidence="1" id="KW-0812">Transmembrane</keyword>
<dbReference type="Proteomes" id="UP000593605">
    <property type="component" value="Chromosome"/>
</dbReference>
<gene>
    <name evidence="2" type="ORF">IMZ16_01110</name>
</gene>